<protein>
    <submittedName>
        <fullName evidence="4">CIC11C00000003767</fullName>
    </submittedName>
</protein>
<dbReference type="InterPro" id="IPR008978">
    <property type="entry name" value="HSP20-like_chaperone"/>
</dbReference>
<dbReference type="InterPro" id="IPR011990">
    <property type="entry name" value="TPR-like_helical_dom_sf"/>
</dbReference>
<dbReference type="InterPro" id="IPR007699">
    <property type="entry name" value="SGS_dom"/>
</dbReference>
<dbReference type="SMART" id="SM00028">
    <property type="entry name" value="TPR"/>
    <property type="match status" value="3"/>
</dbReference>
<evidence type="ECO:0000259" key="2">
    <source>
        <dbReference type="PROSITE" id="PS51048"/>
    </source>
</evidence>
<evidence type="ECO:0000313" key="5">
    <source>
        <dbReference type="Proteomes" id="UP000182259"/>
    </source>
</evidence>
<dbReference type="Pfam" id="PF04969">
    <property type="entry name" value="CS"/>
    <property type="match status" value="1"/>
</dbReference>
<dbReference type="Proteomes" id="UP000182259">
    <property type="component" value="Chromosome I"/>
</dbReference>
<dbReference type="InterPro" id="IPR044563">
    <property type="entry name" value="Sgt1-like"/>
</dbReference>
<dbReference type="InterPro" id="IPR019734">
    <property type="entry name" value="TPR_rpt"/>
</dbReference>
<organism evidence="4 5">
    <name type="scientific">Sungouiella intermedia</name>
    <dbReference type="NCBI Taxonomy" id="45354"/>
    <lineage>
        <taxon>Eukaryota</taxon>
        <taxon>Fungi</taxon>
        <taxon>Dikarya</taxon>
        <taxon>Ascomycota</taxon>
        <taxon>Saccharomycotina</taxon>
        <taxon>Pichiomycetes</taxon>
        <taxon>Metschnikowiaceae</taxon>
        <taxon>Sungouiella</taxon>
    </lineage>
</organism>
<dbReference type="SUPFAM" id="SSF48452">
    <property type="entry name" value="TPR-like"/>
    <property type="match status" value="1"/>
</dbReference>
<dbReference type="PANTHER" id="PTHR45862">
    <property type="entry name" value="PROTEIN SGT1 HOMOLOG"/>
    <property type="match status" value="1"/>
</dbReference>
<evidence type="ECO:0000259" key="3">
    <source>
        <dbReference type="PROSITE" id="PS51203"/>
    </source>
</evidence>
<dbReference type="AlphaFoldDB" id="A0A1L0D7Q2"/>
<dbReference type="PROSITE" id="PS51203">
    <property type="entry name" value="CS"/>
    <property type="match status" value="1"/>
</dbReference>
<dbReference type="Pfam" id="PF05002">
    <property type="entry name" value="SGS"/>
    <property type="match status" value="1"/>
</dbReference>
<accession>A0A1L0D7Q2</accession>
<name>A0A1L0D7Q2_9ASCO</name>
<feature type="domain" description="CS" evidence="3">
    <location>
        <begin position="160"/>
        <end position="250"/>
    </location>
</feature>
<sequence>MAVEIHIKHGDEAAEKKDLLTAISHYSAALKESPDAYLALVKRAAVYTKLSSYAEAKSDITKAFVIAERRGKRSDKATCHYRLALVNYAEKDYDGAVVNFKKAQEYQCAEPGLGIWLAKAERELKKTGNTVETVVTAKVEQEPQQKSTLVDTINKNAPLKVKIRDDWYQNNDTVTITIYAKSIDENTLSVDFATRSVSVSFPSADNSEYNYDLDPLFGTIDTEKSTFKVYSTKLEITLYKAQSGKWAKLEGDGTTDSAPVQEQSSGGLAYPSSAKKAINWSSFQVQEEEDKGGEDFFAKLYKDVDDDTRRAMMKSYVESNGTVLTTNWAEAKDKTFETSPPDGMEAHKWER</sequence>
<dbReference type="PROSITE" id="PS51048">
    <property type="entry name" value="SGS"/>
    <property type="match status" value="1"/>
</dbReference>
<dbReference type="Gene3D" id="1.25.40.10">
    <property type="entry name" value="Tetratricopeptide repeat domain"/>
    <property type="match status" value="1"/>
</dbReference>
<dbReference type="SUPFAM" id="SSF49764">
    <property type="entry name" value="HSP20-like chaperones"/>
    <property type="match status" value="1"/>
</dbReference>
<evidence type="ECO:0000256" key="1">
    <source>
        <dbReference type="ARBA" id="ARBA00008509"/>
    </source>
</evidence>
<gene>
    <name evidence="4" type="ORF">SAMEA4029009_CIC11G00000003767</name>
</gene>
<evidence type="ECO:0000313" key="4">
    <source>
        <dbReference type="EMBL" id="SGZ48257.1"/>
    </source>
</evidence>
<dbReference type="Gene3D" id="2.60.40.790">
    <property type="match status" value="1"/>
</dbReference>
<dbReference type="InterPro" id="IPR007052">
    <property type="entry name" value="CS_dom"/>
</dbReference>
<dbReference type="CDD" id="cd06466">
    <property type="entry name" value="p23_CS_SGT1_like"/>
    <property type="match status" value="1"/>
</dbReference>
<comment type="similarity">
    <text evidence="1">Belongs to the SGT1 family.</text>
</comment>
<dbReference type="EMBL" id="LT635764">
    <property type="protein sequence ID" value="SGZ48257.1"/>
    <property type="molecule type" value="Genomic_DNA"/>
</dbReference>
<reference evidence="4 5" key="1">
    <citation type="submission" date="2016-10" db="EMBL/GenBank/DDBJ databases">
        <authorList>
            <person name="de Groot N.N."/>
        </authorList>
    </citation>
    <scope>NUCLEOTIDE SEQUENCE [LARGE SCALE GENOMIC DNA]</scope>
    <source>
        <strain evidence="4 5">PYCC 4715</strain>
    </source>
</reference>
<dbReference type="GO" id="GO:0051087">
    <property type="term" value="F:protein-folding chaperone binding"/>
    <property type="evidence" value="ECO:0007669"/>
    <property type="project" value="InterPro"/>
</dbReference>
<proteinExistence type="inferred from homology"/>
<feature type="domain" description="SGS" evidence="2">
    <location>
        <begin position="269"/>
        <end position="351"/>
    </location>
</feature>